<reference evidence="4" key="2">
    <citation type="submission" date="2020-09" db="EMBL/GenBank/DDBJ databases">
        <authorList>
            <person name="Sun Q."/>
            <person name="Ohkuma M."/>
        </authorList>
    </citation>
    <scope>NUCLEOTIDE SEQUENCE</scope>
    <source>
        <strain evidence="4">JCM 4518</strain>
    </source>
</reference>
<keyword evidence="2" id="KW-0378">Hydrolase</keyword>
<proteinExistence type="predicted"/>
<name>A0A918T989_9ACTN</name>
<dbReference type="Proteomes" id="UP000644020">
    <property type="component" value="Unassembled WGS sequence"/>
</dbReference>
<organism evidence="4 5">
    <name type="scientific">Streptomyces termitum</name>
    <dbReference type="NCBI Taxonomy" id="67368"/>
    <lineage>
        <taxon>Bacteria</taxon>
        <taxon>Bacillati</taxon>
        <taxon>Actinomycetota</taxon>
        <taxon>Actinomycetes</taxon>
        <taxon>Kitasatosporales</taxon>
        <taxon>Streptomycetaceae</taxon>
        <taxon>Streptomyces</taxon>
    </lineage>
</organism>
<comment type="caution">
    <text evidence="4">The sequence shown here is derived from an EMBL/GenBank/DDBJ whole genome shotgun (WGS) entry which is preliminary data.</text>
</comment>
<evidence type="ECO:0000256" key="1">
    <source>
        <dbReference type="ARBA" id="ARBA00001946"/>
    </source>
</evidence>
<sequence>MPPVLPRPRALVSAYLDRNPAERDALAGFLTTLDALGDPADLAALPGHITCGAVVVDRHRRVLHLRDEASGGIPLHPGGRVEAADAGLPATALRAVAEKAGIPASFLVLTSEFADAPIDIGVRDTAPDPLRGEPARRHYDVRFVFLLADDAPAPALPEEAADVVWLPFEEVPSPSLRRKLVASGPDGTVVPANASAIVHDGRGRYLLHLRDADKPWIWEPGCWALLGGGREPQDRSPYDTVVRELAEEAGLAVAGLEPYAVEHVVSTLGTRVPIQLFTGRWNGDPARLRLTEGVMLAWVRPEQFPHMTMLESTRELLERHAAEHPAPAGAFVGEEAGPSAAPSGTVPNVVGVHLYLERGGQVLLGLRHPDSAYAGGSWHVLAGHCEAEAATACLVREAYEEAGLVIDPADVDLVHTVHMRERPSAAPRVQLFFRARHWEGVPELREPDKCVAWQWWDAKDLPEPTVPYTRAALDGIRAGRAYTELGWTRHP</sequence>
<reference evidence="4" key="1">
    <citation type="journal article" date="2014" name="Int. J. Syst. Evol. Microbiol.">
        <title>Complete genome sequence of Corynebacterium casei LMG S-19264T (=DSM 44701T), isolated from a smear-ripened cheese.</title>
        <authorList>
            <consortium name="US DOE Joint Genome Institute (JGI-PGF)"/>
            <person name="Walter F."/>
            <person name="Albersmeier A."/>
            <person name="Kalinowski J."/>
            <person name="Ruckert C."/>
        </authorList>
    </citation>
    <scope>NUCLEOTIDE SEQUENCE</scope>
    <source>
        <strain evidence="4">JCM 4518</strain>
    </source>
</reference>
<evidence type="ECO:0000259" key="3">
    <source>
        <dbReference type="PROSITE" id="PS51462"/>
    </source>
</evidence>
<dbReference type="InterPro" id="IPR015797">
    <property type="entry name" value="NUDIX_hydrolase-like_dom_sf"/>
</dbReference>
<dbReference type="SUPFAM" id="SSF55811">
    <property type="entry name" value="Nudix"/>
    <property type="match status" value="3"/>
</dbReference>
<protein>
    <recommendedName>
        <fullName evidence="3">Nudix hydrolase domain-containing protein</fullName>
    </recommendedName>
</protein>
<accession>A0A918T989</accession>
<dbReference type="PROSITE" id="PS51462">
    <property type="entry name" value="NUDIX"/>
    <property type="match status" value="3"/>
</dbReference>
<dbReference type="Pfam" id="PF00293">
    <property type="entry name" value="NUDIX"/>
    <property type="match status" value="3"/>
</dbReference>
<gene>
    <name evidence="4" type="ORF">GCM10010305_58210</name>
</gene>
<feature type="domain" description="Nudix hydrolase" evidence="3">
    <location>
        <begin position="347"/>
        <end position="478"/>
    </location>
</feature>
<dbReference type="PANTHER" id="PTHR43046:SF14">
    <property type="entry name" value="MUTT_NUDIX FAMILY PROTEIN"/>
    <property type="match status" value="1"/>
</dbReference>
<evidence type="ECO:0000256" key="2">
    <source>
        <dbReference type="ARBA" id="ARBA00022801"/>
    </source>
</evidence>
<feature type="domain" description="Nudix hydrolase" evidence="3">
    <location>
        <begin position="188"/>
        <end position="321"/>
    </location>
</feature>
<evidence type="ECO:0000313" key="5">
    <source>
        <dbReference type="Proteomes" id="UP000644020"/>
    </source>
</evidence>
<evidence type="ECO:0000313" key="4">
    <source>
        <dbReference type="EMBL" id="GHB07441.1"/>
    </source>
</evidence>
<dbReference type="RefSeq" id="WP_189982826.1">
    <property type="nucleotide sequence ID" value="NZ_BMUL01000022.1"/>
</dbReference>
<dbReference type="PANTHER" id="PTHR43046">
    <property type="entry name" value="GDP-MANNOSE MANNOSYL HYDROLASE"/>
    <property type="match status" value="1"/>
</dbReference>
<feature type="domain" description="Nudix hydrolase" evidence="3">
    <location>
        <begin position="46"/>
        <end position="194"/>
    </location>
</feature>
<dbReference type="GO" id="GO:0016787">
    <property type="term" value="F:hydrolase activity"/>
    <property type="evidence" value="ECO:0007669"/>
    <property type="project" value="UniProtKB-KW"/>
</dbReference>
<keyword evidence="5" id="KW-1185">Reference proteome</keyword>
<dbReference type="CDD" id="cd04683">
    <property type="entry name" value="NUDIX_Hydrolase"/>
    <property type="match status" value="1"/>
</dbReference>
<dbReference type="AlphaFoldDB" id="A0A918T989"/>
<comment type="cofactor">
    <cofactor evidence="1">
        <name>Mg(2+)</name>
        <dbReference type="ChEBI" id="CHEBI:18420"/>
    </cofactor>
</comment>
<dbReference type="InterPro" id="IPR000086">
    <property type="entry name" value="NUDIX_hydrolase_dom"/>
</dbReference>
<dbReference type="EMBL" id="BMUL01000022">
    <property type="protein sequence ID" value="GHB07441.1"/>
    <property type="molecule type" value="Genomic_DNA"/>
</dbReference>
<dbReference type="Gene3D" id="3.90.79.10">
    <property type="entry name" value="Nucleoside Triphosphate Pyrophosphohydrolase"/>
    <property type="match status" value="3"/>
</dbReference>